<keyword evidence="2" id="KW-1185">Reference proteome</keyword>
<name>A0A8H3FCJ3_9LECA</name>
<dbReference type="EMBL" id="CAJPDR010000169">
    <property type="protein sequence ID" value="CAF9923486.1"/>
    <property type="molecule type" value="Genomic_DNA"/>
</dbReference>
<accession>A0A8H3FCJ3</accession>
<organism evidence="1 2">
    <name type="scientific">Alectoria fallacina</name>
    <dbReference type="NCBI Taxonomy" id="1903189"/>
    <lineage>
        <taxon>Eukaryota</taxon>
        <taxon>Fungi</taxon>
        <taxon>Dikarya</taxon>
        <taxon>Ascomycota</taxon>
        <taxon>Pezizomycotina</taxon>
        <taxon>Lecanoromycetes</taxon>
        <taxon>OSLEUM clade</taxon>
        <taxon>Lecanoromycetidae</taxon>
        <taxon>Lecanorales</taxon>
        <taxon>Lecanorineae</taxon>
        <taxon>Parmeliaceae</taxon>
        <taxon>Alectoria</taxon>
    </lineage>
</organism>
<proteinExistence type="predicted"/>
<dbReference type="AlphaFoldDB" id="A0A8H3FCJ3"/>
<evidence type="ECO:0000313" key="1">
    <source>
        <dbReference type="EMBL" id="CAF9923486.1"/>
    </source>
</evidence>
<gene>
    <name evidence="1" type="ORF">ALECFALPRED_002390</name>
</gene>
<dbReference type="Proteomes" id="UP000664203">
    <property type="component" value="Unassembled WGS sequence"/>
</dbReference>
<comment type="caution">
    <text evidence="1">The sequence shown here is derived from an EMBL/GenBank/DDBJ whole genome shotgun (WGS) entry which is preliminary data.</text>
</comment>
<protein>
    <submittedName>
        <fullName evidence="1">Uncharacterized protein</fullName>
    </submittedName>
</protein>
<sequence>MCFEDPCRHPDLEGSLRPFATPPERTAGFAPTELQLNRLNEKGYNNEPGRGSQYIDQVTALLSAEGLLPMALVRWENSTDQHGVVQSSPAGTDYNHFLRTVELIFVHREELRSIESSRETGIPEQAPRKGYGENIKRTDSLIFFLCDTNRAMKDLSQ</sequence>
<evidence type="ECO:0000313" key="2">
    <source>
        <dbReference type="Proteomes" id="UP000664203"/>
    </source>
</evidence>
<reference evidence="1" key="1">
    <citation type="submission" date="2021-03" db="EMBL/GenBank/DDBJ databases">
        <authorList>
            <person name="Tagirdzhanova G."/>
        </authorList>
    </citation>
    <scope>NUCLEOTIDE SEQUENCE</scope>
</reference>